<protein>
    <submittedName>
        <fullName evidence="1">Uncharacterized protein</fullName>
    </submittedName>
</protein>
<keyword evidence="2" id="KW-1185">Reference proteome</keyword>
<dbReference type="EMBL" id="AP026560">
    <property type="protein sequence ID" value="BDP40679.1"/>
    <property type="molecule type" value="Genomic_DNA"/>
</dbReference>
<sequence length="105" mass="11280">MQGGHECGGCEAREAQRVLCNVERAVREVPWPACATGVGFAWWGDDQMTLVGRLPTPGLLEEHDAVFDQGEGEFGVGVFGEVPVVVTGTEDFDLSVQGPCHLHLD</sequence>
<proteinExistence type="predicted"/>
<dbReference type="Proteomes" id="UP001064971">
    <property type="component" value="Chromosome"/>
</dbReference>
<reference evidence="1" key="1">
    <citation type="submission" date="2022-07" db="EMBL/GenBank/DDBJ databases">
        <title>Complete Genome Sequence of the Radioresistant Bacterium Deinococcus aetherius ST0316, Isolated from the Air Dust collected in Lower Stratosphere above Japan.</title>
        <authorList>
            <person name="Satoh K."/>
            <person name="Hagiwara K."/>
            <person name="Katsumata K."/>
            <person name="Kubo A."/>
            <person name="Yokobori S."/>
            <person name="Yamagishi A."/>
            <person name="Oono Y."/>
            <person name="Narumi I."/>
        </authorList>
    </citation>
    <scope>NUCLEOTIDE SEQUENCE</scope>
    <source>
        <strain evidence="1">ST0316</strain>
    </source>
</reference>
<gene>
    <name evidence="1" type="ORF">DAETH_06480</name>
</gene>
<evidence type="ECO:0000313" key="1">
    <source>
        <dbReference type="EMBL" id="BDP40679.1"/>
    </source>
</evidence>
<organism evidence="1 2">
    <name type="scientific">Deinococcus aetherius</name>
    <dbReference type="NCBI Taxonomy" id="200252"/>
    <lineage>
        <taxon>Bacteria</taxon>
        <taxon>Thermotogati</taxon>
        <taxon>Deinococcota</taxon>
        <taxon>Deinococci</taxon>
        <taxon>Deinococcales</taxon>
        <taxon>Deinococcaceae</taxon>
        <taxon>Deinococcus</taxon>
    </lineage>
</organism>
<accession>A0ABM8AAG0</accession>
<name>A0ABM8AAG0_9DEIO</name>
<evidence type="ECO:0000313" key="2">
    <source>
        <dbReference type="Proteomes" id="UP001064971"/>
    </source>
</evidence>